<proteinExistence type="predicted"/>
<dbReference type="RefSeq" id="XP_008607326.1">
    <property type="nucleotide sequence ID" value="XM_008609104.1"/>
</dbReference>
<reference evidence="8 9" key="1">
    <citation type="submission" date="2012-04" db="EMBL/GenBank/DDBJ databases">
        <title>The Genome Sequence of Saprolegnia declina VS20.</title>
        <authorList>
            <consortium name="The Broad Institute Genome Sequencing Platform"/>
            <person name="Russ C."/>
            <person name="Nusbaum C."/>
            <person name="Tyler B."/>
            <person name="van West P."/>
            <person name="Dieguez-Uribeondo J."/>
            <person name="de Bruijn I."/>
            <person name="Tripathy S."/>
            <person name="Jiang R."/>
            <person name="Young S.K."/>
            <person name="Zeng Q."/>
            <person name="Gargeya S."/>
            <person name="Fitzgerald M."/>
            <person name="Haas B."/>
            <person name="Abouelleil A."/>
            <person name="Alvarado L."/>
            <person name="Arachchi H.M."/>
            <person name="Berlin A."/>
            <person name="Chapman S.B."/>
            <person name="Goldberg J."/>
            <person name="Griggs A."/>
            <person name="Gujja S."/>
            <person name="Hansen M."/>
            <person name="Howarth C."/>
            <person name="Imamovic A."/>
            <person name="Larimer J."/>
            <person name="McCowen C."/>
            <person name="Montmayeur A."/>
            <person name="Murphy C."/>
            <person name="Neiman D."/>
            <person name="Pearson M."/>
            <person name="Priest M."/>
            <person name="Roberts A."/>
            <person name="Saif S."/>
            <person name="Shea T."/>
            <person name="Sisk P."/>
            <person name="Sykes S."/>
            <person name="Wortman J."/>
            <person name="Nusbaum C."/>
            <person name="Birren B."/>
        </authorList>
    </citation>
    <scope>NUCLEOTIDE SEQUENCE [LARGE SCALE GENOMIC DNA]</scope>
    <source>
        <strain evidence="8 9">VS20</strain>
    </source>
</reference>
<gene>
    <name evidence="8" type="ORF">SDRG_03470</name>
</gene>
<dbReference type="GO" id="GO:0060271">
    <property type="term" value="P:cilium assembly"/>
    <property type="evidence" value="ECO:0007669"/>
    <property type="project" value="TreeGrafter"/>
</dbReference>
<evidence type="ECO:0000256" key="1">
    <source>
        <dbReference type="ARBA" id="ARBA00004120"/>
    </source>
</evidence>
<dbReference type="OrthoDB" id="184109at2759"/>
<dbReference type="PANTHER" id="PTHR12968:SF2">
    <property type="entry name" value="B9 DOMAIN-CONTAINING PROTEIN 2"/>
    <property type="match status" value="1"/>
</dbReference>
<protein>
    <recommendedName>
        <fullName evidence="6">B9 domain-containing protein 2</fullName>
    </recommendedName>
</protein>
<dbReference type="GO" id="GO:0036038">
    <property type="term" value="C:MKS complex"/>
    <property type="evidence" value="ECO:0007669"/>
    <property type="project" value="TreeGrafter"/>
</dbReference>
<feature type="compositionally biased region" description="Low complexity" evidence="7">
    <location>
        <begin position="161"/>
        <end position="177"/>
    </location>
</feature>
<evidence type="ECO:0000256" key="2">
    <source>
        <dbReference type="ARBA" id="ARBA00022490"/>
    </source>
</evidence>
<sequence>MKRSLRKLGGDAGKAPLPLAAAESISNETDARPTLKSRKSFRDLVPKRSPSKHHEKASSKDESSGKDDIGAAFVLCVYVTESTCSTSSEIKQSPSAQDGENTSPPRLQRNSPSSKSFRNLLFGKKDAPSDHAPTADASAARDEAPLPSALHMPITHAESDPATTPSASAALTTSTKLAEVERQPLHRARKDAGSAGLRKATPQNQPEVHLLGDLVGGSGFDTGASYVCKWRVDYGEAWQHVCGKEVGQTHVDTPSVGDEVIWAHPIDVLWTTYSMQGWPRLLVQVWTVDEHGSAHVCGYGFAHVPSSPGHHLVTIGLWRPLGSEHQELAALFLGQTTELLGDDVVFNSAWADRCRLRTIASGQVHFEVHVILRHFVVEAFRF</sequence>
<evidence type="ECO:0000256" key="6">
    <source>
        <dbReference type="ARBA" id="ARBA00039272"/>
    </source>
</evidence>
<accession>T0QYV4</accession>
<dbReference type="Pfam" id="PF07162">
    <property type="entry name" value="B9-C2"/>
    <property type="match status" value="1"/>
</dbReference>
<keyword evidence="4" id="KW-0206">Cytoskeleton</keyword>
<feature type="region of interest" description="Disordered" evidence="7">
    <location>
        <begin position="156"/>
        <end position="204"/>
    </location>
</feature>
<dbReference type="EMBL" id="JH767139">
    <property type="protein sequence ID" value="EQC39265.1"/>
    <property type="molecule type" value="Genomic_DNA"/>
</dbReference>
<dbReference type="eggNOG" id="KOG4028">
    <property type="taxonomic scope" value="Eukaryota"/>
</dbReference>
<keyword evidence="5" id="KW-0966">Cell projection</keyword>
<evidence type="ECO:0000256" key="7">
    <source>
        <dbReference type="SAM" id="MobiDB-lite"/>
    </source>
</evidence>
<dbReference type="Proteomes" id="UP000030762">
    <property type="component" value="Unassembled WGS sequence"/>
</dbReference>
<dbReference type="GeneID" id="19944197"/>
<evidence type="ECO:0000256" key="5">
    <source>
        <dbReference type="ARBA" id="ARBA00023273"/>
    </source>
</evidence>
<keyword evidence="3" id="KW-0970">Cilium biogenesis/degradation</keyword>
<feature type="region of interest" description="Disordered" evidence="7">
    <location>
        <begin position="86"/>
        <end position="140"/>
    </location>
</feature>
<feature type="compositionally biased region" description="Basic and acidic residues" evidence="7">
    <location>
        <begin position="56"/>
        <end position="66"/>
    </location>
</feature>
<keyword evidence="9" id="KW-1185">Reference proteome</keyword>
<dbReference type="AlphaFoldDB" id="T0QYV4"/>
<dbReference type="PROSITE" id="PS51381">
    <property type="entry name" value="C2_B9"/>
    <property type="match status" value="1"/>
</dbReference>
<feature type="region of interest" description="Disordered" evidence="7">
    <location>
        <begin position="1"/>
        <end position="66"/>
    </location>
</feature>
<keyword evidence="2" id="KW-0963">Cytoplasm</keyword>
<feature type="compositionally biased region" description="Polar residues" evidence="7">
    <location>
        <begin position="86"/>
        <end position="117"/>
    </location>
</feature>
<name>T0QYV4_SAPDV</name>
<dbReference type="PANTHER" id="PTHR12968">
    <property type="entry name" value="B9 DOMAIN-CONTAINING"/>
    <property type="match status" value="1"/>
</dbReference>
<dbReference type="VEuPathDB" id="FungiDB:SDRG_03470"/>
<evidence type="ECO:0000313" key="9">
    <source>
        <dbReference type="Proteomes" id="UP000030762"/>
    </source>
</evidence>
<evidence type="ECO:0000256" key="4">
    <source>
        <dbReference type="ARBA" id="ARBA00023212"/>
    </source>
</evidence>
<evidence type="ECO:0000313" key="8">
    <source>
        <dbReference type="EMBL" id="EQC39265.1"/>
    </source>
</evidence>
<dbReference type="STRING" id="1156394.T0QYV4"/>
<comment type="subcellular location">
    <subcellularLocation>
        <location evidence="1">Cytoplasm</location>
        <location evidence="1">Cytoskeleton</location>
        <location evidence="1">Cilium basal body</location>
    </subcellularLocation>
</comment>
<evidence type="ECO:0000256" key="3">
    <source>
        <dbReference type="ARBA" id="ARBA00022794"/>
    </source>
</evidence>
<dbReference type="InParanoid" id="T0QYV4"/>
<dbReference type="InterPro" id="IPR010796">
    <property type="entry name" value="C2_B9-type_dom"/>
</dbReference>
<organism evidence="8 9">
    <name type="scientific">Saprolegnia diclina (strain VS20)</name>
    <dbReference type="NCBI Taxonomy" id="1156394"/>
    <lineage>
        <taxon>Eukaryota</taxon>
        <taxon>Sar</taxon>
        <taxon>Stramenopiles</taxon>
        <taxon>Oomycota</taxon>
        <taxon>Saprolegniomycetes</taxon>
        <taxon>Saprolegniales</taxon>
        <taxon>Saprolegniaceae</taxon>
        <taxon>Saprolegnia</taxon>
    </lineage>
</organism>